<organism evidence="3 4">
    <name type="scientific">Venturia inaequalis</name>
    <name type="common">Apple scab fungus</name>
    <dbReference type="NCBI Taxonomy" id="5025"/>
    <lineage>
        <taxon>Eukaryota</taxon>
        <taxon>Fungi</taxon>
        <taxon>Dikarya</taxon>
        <taxon>Ascomycota</taxon>
        <taxon>Pezizomycotina</taxon>
        <taxon>Dothideomycetes</taxon>
        <taxon>Pleosporomycetidae</taxon>
        <taxon>Venturiales</taxon>
        <taxon>Venturiaceae</taxon>
        <taxon>Venturia</taxon>
    </lineage>
</organism>
<dbReference type="Proteomes" id="UP000433883">
    <property type="component" value="Unassembled WGS sequence"/>
</dbReference>
<sequence>MGLISKAMMLGGGYFIAKKLMDKNKKSKSSNNNRDLDQQDYYNNNQNQNRNQQDNYHNQNHSQQYMNRDQKDFVAAPVYGEAQPQLQYGESARQISPAVTGYGDEKARAVPGKSFS</sequence>
<dbReference type="OrthoDB" id="10492842at2759"/>
<comment type="caution">
    <text evidence="3">The sequence shown here is derived from an EMBL/GenBank/DDBJ whole genome shotgun (WGS) entry which is preliminary data.</text>
</comment>
<dbReference type="Proteomes" id="UP000447873">
    <property type="component" value="Unassembled WGS sequence"/>
</dbReference>
<evidence type="ECO:0000313" key="3">
    <source>
        <dbReference type="EMBL" id="KAE9988937.1"/>
    </source>
</evidence>
<gene>
    <name evidence="2" type="ORF">BLS_001178</name>
    <name evidence="3" type="ORF">EG328_005647</name>
</gene>
<dbReference type="EMBL" id="WNWS01000003">
    <property type="protein sequence ID" value="KAE9988937.1"/>
    <property type="molecule type" value="Genomic_DNA"/>
</dbReference>
<dbReference type="EMBL" id="WNWQ01001251">
    <property type="protein sequence ID" value="KAE9961894.1"/>
    <property type="molecule type" value="Genomic_DNA"/>
</dbReference>
<protein>
    <submittedName>
        <fullName evidence="3">Uncharacterized protein</fullName>
    </submittedName>
</protein>
<reference evidence="3 4" key="1">
    <citation type="submission" date="2018-12" db="EMBL/GenBank/DDBJ databases">
        <title>Venturia inaequalis Genome Resource.</title>
        <authorList>
            <person name="Lichtner F.J."/>
        </authorList>
    </citation>
    <scope>NUCLEOTIDE SEQUENCE [LARGE SCALE GENOMIC DNA]</scope>
    <source>
        <strain evidence="3 4">120213</strain>
        <strain evidence="2">Bline_iso_100314</strain>
    </source>
</reference>
<evidence type="ECO:0000313" key="2">
    <source>
        <dbReference type="EMBL" id="KAE9961894.1"/>
    </source>
</evidence>
<name>A0A8H3VF78_VENIN</name>
<evidence type="ECO:0000256" key="1">
    <source>
        <dbReference type="SAM" id="MobiDB-lite"/>
    </source>
</evidence>
<proteinExistence type="predicted"/>
<dbReference type="AlphaFoldDB" id="A0A8H3VF78"/>
<accession>A0A8H3VF78</accession>
<feature type="compositionally biased region" description="Low complexity" evidence="1">
    <location>
        <begin position="29"/>
        <end position="65"/>
    </location>
</feature>
<evidence type="ECO:0000313" key="4">
    <source>
        <dbReference type="Proteomes" id="UP000447873"/>
    </source>
</evidence>
<feature type="region of interest" description="Disordered" evidence="1">
    <location>
        <begin position="23"/>
        <end position="78"/>
    </location>
</feature>